<gene>
    <name evidence="1" type="ORF">TSIB3V08_LOCUS13657</name>
</gene>
<protein>
    <submittedName>
        <fullName evidence="1">Uncharacterized protein</fullName>
    </submittedName>
</protein>
<dbReference type="EMBL" id="OC030937">
    <property type="protein sequence ID" value="CAD7269657.1"/>
    <property type="molecule type" value="Genomic_DNA"/>
</dbReference>
<name>A0A7R9G8I4_TIMSH</name>
<organism evidence="1">
    <name type="scientific">Timema shepardi</name>
    <name type="common">Walking stick</name>
    <dbReference type="NCBI Taxonomy" id="629360"/>
    <lineage>
        <taxon>Eukaryota</taxon>
        <taxon>Metazoa</taxon>
        <taxon>Ecdysozoa</taxon>
        <taxon>Arthropoda</taxon>
        <taxon>Hexapoda</taxon>
        <taxon>Insecta</taxon>
        <taxon>Pterygota</taxon>
        <taxon>Neoptera</taxon>
        <taxon>Polyneoptera</taxon>
        <taxon>Phasmatodea</taxon>
        <taxon>Timematodea</taxon>
        <taxon>Timematoidea</taxon>
        <taxon>Timematidae</taxon>
        <taxon>Timema</taxon>
    </lineage>
</organism>
<evidence type="ECO:0000313" key="1">
    <source>
        <dbReference type="EMBL" id="CAD7269657.1"/>
    </source>
</evidence>
<accession>A0A7R9G8I4</accession>
<reference evidence="1" key="1">
    <citation type="submission" date="2020-11" db="EMBL/GenBank/DDBJ databases">
        <authorList>
            <person name="Tran Van P."/>
        </authorList>
    </citation>
    <scope>NUCLEOTIDE SEQUENCE</scope>
</reference>
<proteinExistence type="predicted"/>
<sequence>MSRLMPNHLQTQSECINEKLQNNNLTTINFLPIKEEGSKDSIDENKQTNELQLSSPISFPPIKEEIKVGNLNSFYCS</sequence>
<dbReference type="AlphaFoldDB" id="A0A7R9G8I4"/>